<accession>A0ABR2SBY1</accession>
<comment type="similarity">
    <text evidence="10">Belongs to the peptidase T1A family.</text>
</comment>
<dbReference type="Pfam" id="PF01764">
    <property type="entry name" value="Lipase_3"/>
    <property type="match status" value="1"/>
</dbReference>
<keyword evidence="9" id="KW-0443">Lipid metabolism</keyword>
<keyword evidence="6 10" id="KW-0647">Proteasome</keyword>
<reference evidence="12 13" key="1">
    <citation type="journal article" date="2024" name="G3 (Bethesda)">
        <title>Genome assembly of Hibiscus sabdariffa L. provides insights into metabolisms of medicinal natural products.</title>
        <authorList>
            <person name="Kim T."/>
        </authorList>
    </citation>
    <scope>NUCLEOTIDE SEQUENCE [LARGE SCALE GENOMIC DNA]</scope>
    <source>
        <strain evidence="12">TK-2024</strain>
        <tissue evidence="12">Old leaves</tissue>
    </source>
</reference>
<evidence type="ECO:0000256" key="1">
    <source>
        <dbReference type="ARBA" id="ARBA00004229"/>
    </source>
</evidence>
<keyword evidence="5" id="KW-0378">Hydrolase</keyword>
<dbReference type="InterPro" id="IPR029058">
    <property type="entry name" value="AB_hydrolase_fold"/>
</dbReference>
<feature type="domain" description="Fungal lipase-type" evidence="11">
    <location>
        <begin position="372"/>
        <end position="516"/>
    </location>
</feature>
<keyword evidence="3" id="KW-0150">Chloroplast</keyword>
<evidence type="ECO:0000313" key="12">
    <source>
        <dbReference type="EMBL" id="KAK9022750.1"/>
    </source>
</evidence>
<dbReference type="SUPFAM" id="SSF56235">
    <property type="entry name" value="N-terminal nucleophile aminohydrolases (Ntn hydrolases)"/>
    <property type="match status" value="1"/>
</dbReference>
<gene>
    <name evidence="12" type="ORF">V6N11_002993</name>
</gene>
<dbReference type="Pfam" id="PF00227">
    <property type="entry name" value="Proteasome"/>
    <property type="match status" value="1"/>
</dbReference>
<evidence type="ECO:0000259" key="11">
    <source>
        <dbReference type="Pfam" id="PF01764"/>
    </source>
</evidence>
<protein>
    <recommendedName>
        <fullName evidence="11">Fungal lipase-type domain-containing protein</fullName>
    </recommendedName>
</protein>
<evidence type="ECO:0000256" key="6">
    <source>
        <dbReference type="ARBA" id="ARBA00022942"/>
    </source>
</evidence>
<evidence type="ECO:0000256" key="7">
    <source>
        <dbReference type="ARBA" id="ARBA00022946"/>
    </source>
</evidence>
<evidence type="ECO:0000256" key="3">
    <source>
        <dbReference type="ARBA" id="ARBA00022528"/>
    </source>
</evidence>
<organism evidence="12 13">
    <name type="scientific">Hibiscus sabdariffa</name>
    <name type="common">roselle</name>
    <dbReference type="NCBI Taxonomy" id="183260"/>
    <lineage>
        <taxon>Eukaryota</taxon>
        <taxon>Viridiplantae</taxon>
        <taxon>Streptophyta</taxon>
        <taxon>Embryophyta</taxon>
        <taxon>Tracheophyta</taxon>
        <taxon>Spermatophyta</taxon>
        <taxon>Magnoliopsida</taxon>
        <taxon>eudicotyledons</taxon>
        <taxon>Gunneridae</taxon>
        <taxon>Pentapetalae</taxon>
        <taxon>rosids</taxon>
        <taxon>malvids</taxon>
        <taxon>Malvales</taxon>
        <taxon>Malvaceae</taxon>
        <taxon>Malvoideae</taxon>
        <taxon>Hibiscus</taxon>
    </lineage>
</organism>
<name>A0ABR2SBY1_9ROSI</name>
<evidence type="ECO:0000256" key="5">
    <source>
        <dbReference type="ARBA" id="ARBA00022801"/>
    </source>
</evidence>
<dbReference type="Proteomes" id="UP001396334">
    <property type="component" value="Unassembled WGS sequence"/>
</dbReference>
<evidence type="ECO:0000256" key="10">
    <source>
        <dbReference type="PROSITE-ProRule" id="PRU00808"/>
    </source>
</evidence>
<dbReference type="PANTHER" id="PTHR31403">
    <property type="entry name" value="PHOSPHOLIPASE A1-IBETA2, CHLOROPLASTIC"/>
    <property type="match status" value="1"/>
</dbReference>
<dbReference type="InterPro" id="IPR023332">
    <property type="entry name" value="Proteasome_alpha-type"/>
</dbReference>
<proteinExistence type="inferred from homology"/>
<comment type="subcellular location">
    <subcellularLocation>
        <location evidence="1">Plastid</location>
        <location evidence="1">Chloroplast</location>
    </subcellularLocation>
</comment>
<comment type="similarity">
    <text evidence="2">Belongs to the AB hydrolase superfamily. Lipase family.</text>
</comment>
<keyword evidence="13" id="KW-1185">Reference proteome</keyword>
<evidence type="ECO:0000256" key="9">
    <source>
        <dbReference type="ARBA" id="ARBA00023098"/>
    </source>
</evidence>
<dbReference type="EMBL" id="JBBPBN010000015">
    <property type="protein sequence ID" value="KAK9022750.1"/>
    <property type="molecule type" value="Genomic_DNA"/>
</dbReference>
<dbReference type="CDD" id="cd00519">
    <property type="entry name" value="Lipase_3"/>
    <property type="match status" value="1"/>
</dbReference>
<dbReference type="PROSITE" id="PS51475">
    <property type="entry name" value="PROTEASOME_ALPHA_2"/>
    <property type="match status" value="1"/>
</dbReference>
<dbReference type="Gene3D" id="3.40.50.1820">
    <property type="entry name" value="alpha/beta hydrolase"/>
    <property type="match status" value="1"/>
</dbReference>
<keyword evidence="4" id="KW-0934">Plastid</keyword>
<dbReference type="Gene3D" id="3.60.20.10">
    <property type="entry name" value="Glutamine Phosphoribosylpyrophosphate, subunit 1, domain 1"/>
    <property type="match status" value="1"/>
</dbReference>
<comment type="caution">
    <text evidence="12">The sequence shown here is derived from an EMBL/GenBank/DDBJ whole genome shotgun (WGS) entry which is preliminary data.</text>
</comment>
<evidence type="ECO:0000256" key="4">
    <source>
        <dbReference type="ARBA" id="ARBA00022640"/>
    </source>
</evidence>
<keyword evidence="8" id="KW-0442">Lipid degradation</keyword>
<dbReference type="SUPFAM" id="SSF53474">
    <property type="entry name" value="alpha/beta-Hydrolases"/>
    <property type="match status" value="1"/>
</dbReference>
<evidence type="ECO:0000256" key="2">
    <source>
        <dbReference type="ARBA" id="ARBA00010701"/>
    </source>
</evidence>
<dbReference type="InterPro" id="IPR001353">
    <property type="entry name" value="Proteasome_sua/b"/>
</dbReference>
<dbReference type="InterPro" id="IPR029055">
    <property type="entry name" value="Ntn_hydrolases_N"/>
</dbReference>
<evidence type="ECO:0000313" key="13">
    <source>
        <dbReference type="Proteomes" id="UP001396334"/>
    </source>
</evidence>
<dbReference type="InterPro" id="IPR002921">
    <property type="entry name" value="Fungal_lipase-type"/>
</dbReference>
<keyword evidence="7" id="KW-0809">Transit peptide</keyword>
<dbReference type="PANTHER" id="PTHR31403:SF13">
    <property type="entry name" value="ALPHA_BETA-HYDROLASES SUPERFAMILY PROTEIN"/>
    <property type="match status" value="1"/>
</dbReference>
<evidence type="ECO:0000256" key="8">
    <source>
        <dbReference type="ARBA" id="ARBA00022963"/>
    </source>
</evidence>
<sequence length="651" mass="74247">MGPDFRVLVRKSRKQAEQYHRLYKEPIPVTQLVRETAAVMQEFTQSGGVRPFGVSLLVAGYDDNGPQLYQVDPSGSYFSWKASAMGKNVSNAKTFLEKRYTDDMELDDAVHTAILTLKEGFEGQISGKNIEIGIIGTDKNFRQALLKLLSPHSKVLTPAEIDDYLAESEVLLHSGGITMVFFKPLATHGFLWMREYLRSGVFSSWFNPSDVGLKPTNLVIYLPVGNRNEGWIPSSSAHSPGQYLGYRPLIRVKRNSFNCTAADFIDHGIAMTPTKSPIENISTQWRELHGLHNWDDLIEPFHPWLRREVVKYGLTKHGYKVTKYIYAMSHVDVPEWLERNYLSWSKDSNWMGYVAVSGDAETARIGRRDILVAWRGTVAPTEWYTDLKTSLQPLGKTNIKVQRGFLSIYSSKGEFTRYNKLSASEQVMEEIRKLVYFFRDRGEEVSLTICGHSLGGALALLNAYDAATYFPELFISVISFGAPRVGNIHFKEKLKELGVKTLRVVVKQDIVPKLPGFILNTILNKFTAVTGRLKWIYWHVGAQLKLDVLMSPYLTRDPDYTGSHNLETYLHLLDGHISKTLKFRWNARRDVALVNKTTDMLIKELNIPEFWYQKPFKGLMLNQYGRWVKPGRRPEHIPSPLSIGHNQDFSL</sequence>